<dbReference type="Pfam" id="PF25608">
    <property type="entry name" value="NAL1_N"/>
    <property type="match status" value="1"/>
</dbReference>
<organism evidence="2 3">
    <name type="scientific">Clostridium botulinum</name>
    <dbReference type="NCBI Taxonomy" id="1491"/>
    <lineage>
        <taxon>Bacteria</taxon>
        <taxon>Bacillati</taxon>
        <taxon>Bacillota</taxon>
        <taxon>Clostridia</taxon>
        <taxon>Eubacteriales</taxon>
        <taxon>Clostridiaceae</taxon>
        <taxon>Clostridium</taxon>
    </lineage>
</organism>
<evidence type="ECO:0000313" key="2">
    <source>
        <dbReference type="EMBL" id="KOA84245.1"/>
    </source>
</evidence>
<dbReference type="OrthoDB" id="104542at2"/>
<protein>
    <recommendedName>
        <fullName evidence="1">Nal1 N-terminal domain-containing protein</fullName>
    </recommendedName>
</protein>
<dbReference type="EMBL" id="LGVR01000070">
    <property type="protein sequence ID" value="KOA84245.1"/>
    <property type="molecule type" value="Genomic_DNA"/>
</dbReference>
<dbReference type="SUPFAM" id="SSF50494">
    <property type="entry name" value="Trypsin-like serine proteases"/>
    <property type="match status" value="1"/>
</dbReference>
<dbReference type="RefSeq" id="WP_013726775.1">
    <property type="nucleotide sequence ID" value="NZ_LGVO01000010.1"/>
</dbReference>
<evidence type="ECO:0000259" key="1">
    <source>
        <dbReference type="Pfam" id="PF25608"/>
    </source>
</evidence>
<comment type="caution">
    <text evidence="2">The sequence shown here is derived from an EMBL/GenBank/DDBJ whole genome shotgun (WGS) entry which is preliminary data.</text>
</comment>
<proteinExistence type="predicted"/>
<sequence length="317" mass="34782">MSFGNNCYKQSKIEKLISYICDCEYEYFLNKANVLGIGLGYKVKNGFRTNQLCIQVFVTEKFSREQLPPEDLVPAIYKGIPTDVNKTGQFTICSFTQKIVPAIGGYVIGIDYKNIGAGTLGCLVTDGKDLFILGNNHGLAASNEAPLGTKIMQPSSKYGGDVNKDTIATLSKFVPVKFKETFKRPTNYTDCAIGKVINKSLVSPKIALVGMPDGIIVPKLNQKVKKVGFKTELTTGEIITINGTIEIQFNSEKTAIFKKVILTNKMSEKGDSGALLFNDNNNYVVGLLMGDNEDSTIFNPINMVLEQLDVKLVTKNL</sequence>
<name>A0A9Q1UWY8_CLOBO</name>
<dbReference type="InterPro" id="IPR043504">
    <property type="entry name" value="Peptidase_S1_PA_chymotrypsin"/>
</dbReference>
<feature type="domain" description="Nal1 N-terminal" evidence="1">
    <location>
        <begin position="33"/>
        <end position="79"/>
    </location>
</feature>
<evidence type="ECO:0000313" key="3">
    <source>
        <dbReference type="Proteomes" id="UP000037540"/>
    </source>
</evidence>
<dbReference type="Proteomes" id="UP000037540">
    <property type="component" value="Unassembled WGS sequence"/>
</dbReference>
<accession>A0A9Q1UWY8</accession>
<dbReference type="Gene3D" id="2.40.10.10">
    <property type="entry name" value="Trypsin-like serine proteases"/>
    <property type="match status" value="2"/>
</dbReference>
<dbReference type="InterPro" id="IPR057905">
    <property type="entry name" value="Nal1_N"/>
</dbReference>
<reference evidence="2 3" key="1">
    <citation type="submission" date="2015-07" db="EMBL/GenBank/DDBJ databases">
        <title>Draft genome sequences of 17 French Clostridium botulinum group III.</title>
        <authorList>
            <person name="Woudstra C."/>
            <person name="Le Marechal C."/>
            <person name="Souillard R."/>
            <person name="Bayon-Auboyer M.-H."/>
            <person name="Dessouter D."/>
            <person name="Fach P."/>
        </authorList>
    </citation>
    <scope>NUCLEOTIDE SEQUENCE [LARGE SCALE GENOMIC DNA]</scope>
    <source>
        <strain evidence="2 3">12LNRI-CD</strain>
    </source>
</reference>
<dbReference type="AlphaFoldDB" id="A0A9Q1UWY8"/>
<dbReference type="InterPro" id="IPR009003">
    <property type="entry name" value="Peptidase_S1_PA"/>
</dbReference>
<gene>
    <name evidence="2" type="ORF">ADU74_11505</name>
</gene>